<keyword evidence="3" id="KW-1185">Reference proteome</keyword>
<name>A0A8H3IK39_9LECA</name>
<comment type="caution">
    <text evidence="2">The sequence shown here is derived from an EMBL/GenBank/DDBJ whole genome shotgun (WGS) entry which is preliminary data.</text>
</comment>
<evidence type="ECO:0000313" key="3">
    <source>
        <dbReference type="Proteomes" id="UP000664534"/>
    </source>
</evidence>
<organism evidence="2 3">
    <name type="scientific">Imshaugia aleurites</name>
    <dbReference type="NCBI Taxonomy" id="172621"/>
    <lineage>
        <taxon>Eukaryota</taxon>
        <taxon>Fungi</taxon>
        <taxon>Dikarya</taxon>
        <taxon>Ascomycota</taxon>
        <taxon>Pezizomycotina</taxon>
        <taxon>Lecanoromycetes</taxon>
        <taxon>OSLEUM clade</taxon>
        <taxon>Lecanoromycetidae</taxon>
        <taxon>Lecanorales</taxon>
        <taxon>Lecanorineae</taxon>
        <taxon>Parmeliaceae</taxon>
        <taxon>Imshaugia</taxon>
    </lineage>
</organism>
<evidence type="ECO:0000256" key="1">
    <source>
        <dbReference type="SAM" id="MobiDB-lite"/>
    </source>
</evidence>
<sequence>MYRSSSGSLAEHAREPDSDLEILEGPSFSRDPDDADEGRMGNSSHEPLAGEEHAMEQPQVNSDHERPEVHDAGPSSSDTRTVTRPVRLYSLESTLTEDRFAVQQRIADECLE</sequence>
<evidence type="ECO:0000313" key="2">
    <source>
        <dbReference type="EMBL" id="CAF9923830.1"/>
    </source>
</evidence>
<dbReference type="AlphaFoldDB" id="A0A8H3IK39"/>
<gene>
    <name evidence="2" type="ORF">IMSHALPRED_006029</name>
</gene>
<proteinExistence type="predicted"/>
<feature type="compositionally biased region" description="Basic and acidic residues" evidence="1">
    <location>
        <begin position="62"/>
        <end position="71"/>
    </location>
</feature>
<feature type="region of interest" description="Disordered" evidence="1">
    <location>
        <begin position="1"/>
        <end position="85"/>
    </location>
</feature>
<dbReference type="Proteomes" id="UP000664534">
    <property type="component" value="Unassembled WGS sequence"/>
</dbReference>
<accession>A0A8H3IK39</accession>
<protein>
    <submittedName>
        <fullName evidence="2">Uncharacterized protein</fullName>
    </submittedName>
</protein>
<dbReference type="EMBL" id="CAJPDT010000034">
    <property type="protein sequence ID" value="CAF9923830.1"/>
    <property type="molecule type" value="Genomic_DNA"/>
</dbReference>
<reference evidence="2" key="1">
    <citation type="submission" date="2021-03" db="EMBL/GenBank/DDBJ databases">
        <authorList>
            <person name="Tagirdzhanova G."/>
        </authorList>
    </citation>
    <scope>NUCLEOTIDE SEQUENCE</scope>
</reference>